<accession>A0A9P9JKR6</accession>
<comment type="caution">
    <text evidence="1">The sequence shown here is derived from an EMBL/GenBank/DDBJ whole genome shotgun (WGS) entry which is preliminary data.</text>
</comment>
<proteinExistence type="predicted"/>
<keyword evidence="2" id="KW-1185">Reference proteome</keyword>
<dbReference type="Proteomes" id="UP000720189">
    <property type="component" value="Unassembled WGS sequence"/>
</dbReference>
<dbReference type="RefSeq" id="XP_046041606.1">
    <property type="nucleotide sequence ID" value="XM_046190943.1"/>
</dbReference>
<dbReference type="AlphaFoldDB" id="A0A9P9JKR6"/>
<protein>
    <submittedName>
        <fullName evidence="1">Uncharacterized protein</fullName>
    </submittedName>
</protein>
<dbReference type="OrthoDB" id="5098625at2759"/>
<dbReference type="GeneID" id="70220897"/>
<evidence type="ECO:0000313" key="1">
    <source>
        <dbReference type="EMBL" id="KAH7210835.1"/>
    </source>
</evidence>
<name>A0A9P9JKR6_FUSRE</name>
<sequence>MARFQDLPVELIVAIMNYVDTPEGILDLIHADPWALHCFLNNRKQVIKPYLNNLLKVCGGHVSTAYLLAARLRHAKKDPGFNSYMPHHRERMLSPILRSCINGPDTQRPFSYRASLAAICALSTLAIDVGWITTSYISQARAEVLRYVIRSKDLPEVSSKEHQKFTNAACRFESYVQAFFHIEKPLFPRDLNIRRLLFAPCLCGAQGELYATKTFYSIAYYVYDQHCTMLQNIISHLRLGETPISGTAQDTTQTTGERQKRRLQNCIQLDLNKYIHYLTSQGLGMLPHLQSMALQDQLRFVLSNFESILDSRYPNILMVHGIDLYKIGTVERHGWNPWVSCEHIFEIGSDQWKWAESFWDSDRRFLS</sequence>
<organism evidence="1 2">
    <name type="scientific">Fusarium redolens</name>
    <dbReference type="NCBI Taxonomy" id="48865"/>
    <lineage>
        <taxon>Eukaryota</taxon>
        <taxon>Fungi</taxon>
        <taxon>Dikarya</taxon>
        <taxon>Ascomycota</taxon>
        <taxon>Pezizomycotina</taxon>
        <taxon>Sordariomycetes</taxon>
        <taxon>Hypocreomycetidae</taxon>
        <taxon>Hypocreales</taxon>
        <taxon>Nectriaceae</taxon>
        <taxon>Fusarium</taxon>
        <taxon>Fusarium redolens species complex</taxon>
    </lineage>
</organism>
<dbReference type="EMBL" id="JAGMUX010000031">
    <property type="protein sequence ID" value="KAH7210835.1"/>
    <property type="molecule type" value="Genomic_DNA"/>
</dbReference>
<evidence type="ECO:0000313" key="2">
    <source>
        <dbReference type="Proteomes" id="UP000720189"/>
    </source>
</evidence>
<gene>
    <name evidence="1" type="ORF">BKA55DRAFT_546673</name>
</gene>
<reference evidence="1" key="1">
    <citation type="journal article" date="2021" name="Nat. Commun.">
        <title>Genetic determinants of endophytism in the Arabidopsis root mycobiome.</title>
        <authorList>
            <person name="Mesny F."/>
            <person name="Miyauchi S."/>
            <person name="Thiergart T."/>
            <person name="Pickel B."/>
            <person name="Atanasova L."/>
            <person name="Karlsson M."/>
            <person name="Huettel B."/>
            <person name="Barry K.W."/>
            <person name="Haridas S."/>
            <person name="Chen C."/>
            <person name="Bauer D."/>
            <person name="Andreopoulos W."/>
            <person name="Pangilinan J."/>
            <person name="LaButti K."/>
            <person name="Riley R."/>
            <person name="Lipzen A."/>
            <person name="Clum A."/>
            <person name="Drula E."/>
            <person name="Henrissat B."/>
            <person name="Kohler A."/>
            <person name="Grigoriev I.V."/>
            <person name="Martin F.M."/>
            <person name="Hacquard S."/>
        </authorList>
    </citation>
    <scope>NUCLEOTIDE SEQUENCE</scope>
    <source>
        <strain evidence="1">MPI-CAGE-AT-0023</strain>
    </source>
</reference>